<proteinExistence type="predicted"/>
<gene>
    <name evidence="2" type="ORF">HU742_013585</name>
    <name evidence="1" type="ORF">HU742_05840</name>
</gene>
<name>A0A923FL16_9PSED</name>
<reference evidence="1 3" key="1">
    <citation type="journal article" date="2020" name="Microorganisms">
        <title>Reliable Identification of Environmental Pseudomonas Isolates Using the rpoD Gene.</title>
        <authorList>
            <consortium name="The Broad Institute Genome Sequencing Platform"/>
            <person name="Girard L."/>
            <person name="Lood C."/>
            <person name="Rokni-Zadeh H."/>
            <person name="van Noort V."/>
            <person name="Lavigne R."/>
            <person name="De Mot R."/>
        </authorList>
    </citation>
    <scope>NUCLEOTIDE SEQUENCE</scope>
    <source>
        <strain evidence="1 3">SWRI102</strain>
    </source>
</reference>
<evidence type="ECO:0000313" key="3">
    <source>
        <dbReference type="Proteomes" id="UP000659438"/>
    </source>
</evidence>
<reference evidence="1" key="2">
    <citation type="submission" date="2020-07" db="EMBL/GenBank/DDBJ databases">
        <authorList>
            <person name="Lood C."/>
            <person name="Girard L."/>
        </authorList>
    </citation>
    <scope>NUCLEOTIDE SEQUENCE</scope>
    <source>
        <strain evidence="1">SWRI102</strain>
    </source>
</reference>
<evidence type="ECO:0000313" key="2">
    <source>
        <dbReference type="EMBL" id="MBV4552175.1"/>
    </source>
</evidence>
<dbReference type="Proteomes" id="UP000659438">
    <property type="component" value="Unassembled WGS sequence"/>
</dbReference>
<protein>
    <submittedName>
        <fullName evidence="1">Uncharacterized protein</fullName>
    </submittedName>
</protein>
<dbReference type="AlphaFoldDB" id="A0A923FL16"/>
<evidence type="ECO:0000313" key="1">
    <source>
        <dbReference type="EMBL" id="MBC3394720.1"/>
    </source>
</evidence>
<keyword evidence="3" id="KW-1185">Reference proteome</keyword>
<dbReference type="EMBL" id="JABWQX010000001">
    <property type="protein sequence ID" value="MBC3394720.1"/>
    <property type="molecule type" value="Genomic_DNA"/>
</dbReference>
<reference evidence="2" key="3">
    <citation type="submission" date="2021-06" db="EMBL/GenBank/DDBJ databases">
        <title>Updating the genus Pseudomonas: Description of 43 new species and partition of the Pseudomonas putida group.</title>
        <authorList>
            <person name="Girard L."/>
            <person name="Lood C."/>
            <person name="Vandamme P."/>
            <person name="Rokni-Zadeh H."/>
            <person name="Van Noort V."/>
            <person name="Hofte M."/>
            <person name="Lavigne R."/>
            <person name="De Mot R."/>
        </authorList>
    </citation>
    <scope>NUCLEOTIDE SEQUENCE</scope>
    <source>
        <strain evidence="2">SWRI102</strain>
    </source>
</reference>
<sequence length="142" mass="15846">MIYIEENSFERQLDLISALASQAPFDLVAWLYPESTIDTILGVSIYKSTTVNAVPATNYANDFIASCTPRLRATDAVINNIAQEKNLIVNNCDSLCIYSPENPEWQACTIGHEGMILVRDVALLDYLKSLDFNASLDAPPWW</sequence>
<dbReference type="RefSeq" id="WP_186639361.1">
    <property type="nucleotide sequence ID" value="NZ_JABWQX020000001.1"/>
</dbReference>
<comment type="caution">
    <text evidence="1">The sequence shown here is derived from an EMBL/GenBank/DDBJ whole genome shotgun (WGS) entry which is preliminary data.</text>
</comment>
<dbReference type="EMBL" id="JABWQX020000001">
    <property type="protein sequence ID" value="MBV4552175.1"/>
    <property type="molecule type" value="Genomic_DNA"/>
</dbReference>
<organism evidence="1">
    <name type="scientific">Pseudomonas marvdashtae</name>
    <dbReference type="NCBI Taxonomy" id="2745500"/>
    <lineage>
        <taxon>Bacteria</taxon>
        <taxon>Pseudomonadati</taxon>
        <taxon>Pseudomonadota</taxon>
        <taxon>Gammaproteobacteria</taxon>
        <taxon>Pseudomonadales</taxon>
        <taxon>Pseudomonadaceae</taxon>
        <taxon>Pseudomonas</taxon>
    </lineage>
</organism>
<accession>A0A923FL16</accession>